<evidence type="ECO:0000256" key="1">
    <source>
        <dbReference type="SAM" id="Phobius"/>
    </source>
</evidence>
<dbReference type="SUPFAM" id="SSF56784">
    <property type="entry name" value="HAD-like"/>
    <property type="match status" value="1"/>
</dbReference>
<keyword evidence="1" id="KW-1133">Transmembrane helix</keyword>
<evidence type="ECO:0000313" key="3">
    <source>
        <dbReference type="Proteomes" id="UP000624041"/>
    </source>
</evidence>
<comment type="caution">
    <text evidence="2">The sequence shown here is derived from an EMBL/GenBank/DDBJ whole genome shotgun (WGS) entry which is preliminary data.</text>
</comment>
<gene>
    <name evidence="2" type="ORF">GCM10007971_11940</name>
</gene>
<dbReference type="Proteomes" id="UP000624041">
    <property type="component" value="Unassembled WGS sequence"/>
</dbReference>
<keyword evidence="3" id="KW-1185">Reference proteome</keyword>
<feature type="transmembrane region" description="Helical" evidence="1">
    <location>
        <begin position="6"/>
        <end position="23"/>
    </location>
</feature>
<reference evidence="2" key="1">
    <citation type="journal article" date="2014" name="Int. J. Syst. Evol. Microbiol.">
        <title>Complete genome sequence of Corynebacterium casei LMG S-19264T (=DSM 44701T), isolated from a smear-ripened cheese.</title>
        <authorList>
            <consortium name="US DOE Joint Genome Institute (JGI-PGF)"/>
            <person name="Walter F."/>
            <person name="Albersmeier A."/>
            <person name="Kalinowski J."/>
            <person name="Ruckert C."/>
        </authorList>
    </citation>
    <scope>NUCLEOTIDE SEQUENCE</scope>
    <source>
        <strain evidence="2">JCM 17251</strain>
    </source>
</reference>
<proteinExistence type="predicted"/>
<name>A0A917XVW1_9BACI</name>
<evidence type="ECO:0000313" key="2">
    <source>
        <dbReference type="EMBL" id="GGN54333.1"/>
    </source>
</evidence>
<organism evidence="2 3">
    <name type="scientific">Oceanobacillus indicireducens</name>
    <dbReference type="NCBI Taxonomy" id="1004261"/>
    <lineage>
        <taxon>Bacteria</taxon>
        <taxon>Bacillati</taxon>
        <taxon>Bacillota</taxon>
        <taxon>Bacilli</taxon>
        <taxon>Bacillales</taxon>
        <taxon>Bacillaceae</taxon>
        <taxon>Oceanobacillus</taxon>
    </lineage>
</organism>
<sequence length="80" mass="8957">MLIAGLMIGILTGTIIPLILYMFKKDIEMLKHVTYEFGMENGSEDVKQLADYIAPANNQNGVLKIIDQYFAKEGPFNSIC</sequence>
<dbReference type="InterPro" id="IPR036412">
    <property type="entry name" value="HAD-like_sf"/>
</dbReference>
<keyword evidence="1" id="KW-0812">Transmembrane</keyword>
<dbReference type="InterPro" id="IPR023214">
    <property type="entry name" value="HAD_sf"/>
</dbReference>
<protein>
    <submittedName>
        <fullName evidence="2">Uncharacterized protein</fullName>
    </submittedName>
</protein>
<dbReference type="Gene3D" id="3.40.50.1000">
    <property type="entry name" value="HAD superfamily/HAD-like"/>
    <property type="match status" value="1"/>
</dbReference>
<keyword evidence="1" id="KW-0472">Membrane</keyword>
<accession>A0A917XVW1</accession>
<dbReference type="Pfam" id="PF08282">
    <property type="entry name" value="Hydrolase_3"/>
    <property type="match status" value="1"/>
</dbReference>
<dbReference type="EMBL" id="BMOS01000006">
    <property type="protein sequence ID" value="GGN54333.1"/>
    <property type="molecule type" value="Genomic_DNA"/>
</dbReference>
<dbReference type="AlphaFoldDB" id="A0A917XVW1"/>
<reference evidence="2" key="2">
    <citation type="submission" date="2020-09" db="EMBL/GenBank/DDBJ databases">
        <authorList>
            <person name="Sun Q."/>
            <person name="Ohkuma M."/>
        </authorList>
    </citation>
    <scope>NUCLEOTIDE SEQUENCE</scope>
    <source>
        <strain evidence="2">JCM 17251</strain>
    </source>
</reference>